<evidence type="ECO:0000313" key="2">
    <source>
        <dbReference type="EMBL" id="AMC01648.1"/>
    </source>
</evidence>
<dbReference type="Pfam" id="PF19754">
    <property type="entry name" value="DUF6241"/>
    <property type="match status" value="1"/>
</dbReference>
<evidence type="ECO:0000313" key="3">
    <source>
        <dbReference type="Proteomes" id="UP000066986"/>
    </source>
</evidence>
<dbReference type="AlphaFoldDB" id="A0AAU8U6C1"/>
<proteinExistence type="predicted"/>
<accession>A0AAU8U6C1</accession>
<dbReference type="Proteomes" id="UP000066986">
    <property type="component" value="Chromosome"/>
</dbReference>
<feature type="region of interest" description="Disordered" evidence="1">
    <location>
        <begin position="36"/>
        <end position="82"/>
    </location>
</feature>
<evidence type="ECO:0000256" key="1">
    <source>
        <dbReference type="SAM" id="MobiDB-lite"/>
    </source>
</evidence>
<dbReference type="EMBL" id="CP014164">
    <property type="protein sequence ID" value="AMC01648.1"/>
    <property type="molecule type" value="Genomic_DNA"/>
</dbReference>
<sequence>MKKVLNAFLIFLALVVAGGIVAVVYFSVSESGESSTTAASSSVASTTSSTASSSASSASSESEESESEEAEDLEDEGSEYDGSEIEQALAQEAETKVLMGRELYGSWLHIDITQESQFLNAIHYMTHQKVQANSKQGALEITPERIDIMLEQAEAFSDSEHYPFYIEVLTAWNEGDFSNAVYAHNYVWTNKDGDIGEAYALSDDDQEAAFVEANFRDVDM</sequence>
<dbReference type="GeneID" id="32031018"/>
<gene>
    <name evidence="2" type="ORF">AWM76_08855</name>
</gene>
<name>A0AAU8U6C1_9LACT</name>
<dbReference type="InterPro" id="IPR046208">
    <property type="entry name" value="DUF6241"/>
</dbReference>
<feature type="compositionally biased region" description="Low complexity" evidence="1">
    <location>
        <begin position="36"/>
        <end position="60"/>
    </location>
</feature>
<protein>
    <submittedName>
        <fullName evidence="2">Uncharacterized protein</fullName>
    </submittedName>
</protein>
<dbReference type="RefSeq" id="WP_003141158.1">
    <property type="nucleotide sequence ID" value="NZ_CP014164.1"/>
</dbReference>
<organism evidence="2 3">
    <name type="scientific">Aerococcus viridans</name>
    <dbReference type="NCBI Taxonomy" id="1377"/>
    <lineage>
        <taxon>Bacteria</taxon>
        <taxon>Bacillati</taxon>
        <taxon>Bacillota</taxon>
        <taxon>Bacilli</taxon>
        <taxon>Lactobacillales</taxon>
        <taxon>Aerococcaceae</taxon>
        <taxon>Aerococcus</taxon>
    </lineage>
</organism>
<dbReference type="KEGG" id="avs:AWM76_08855"/>
<reference evidence="3" key="2">
    <citation type="submission" date="2016-01" db="EMBL/GenBank/DDBJ databases">
        <title>Six Aerococcus type strain genome sequencing and assembly using PacBio and Illumina Hiseq.</title>
        <authorList>
            <person name="Carkaci D."/>
            <person name="Dargis R."/>
            <person name="Nielsen X.C."/>
            <person name="Skovgaard O."/>
            <person name="Fuursted K."/>
            <person name="Christensen J.J."/>
        </authorList>
    </citation>
    <scope>NUCLEOTIDE SEQUENCE [LARGE SCALE GENOMIC DNA]</scope>
    <source>
        <strain evidence="3">CCUG4311</strain>
    </source>
</reference>
<feature type="compositionally biased region" description="Acidic residues" evidence="1">
    <location>
        <begin position="61"/>
        <end position="82"/>
    </location>
</feature>
<reference evidence="2 3" key="1">
    <citation type="journal article" date="2016" name="Genome Announc.">
        <title>Complete Genome Sequences of Aerococcus christensenii CCUG 28831T, Aerococcus sanguinicola CCUG 43001T, Aerococcus urinae CCUG 36881T, Aerococcus urinaeequi CCUG 28094T, Aerococcus urinaehominis CCUG 42038 BT, and Aerococcus viridans CCUG 4311T.</title>
        <authorList>
            <person name="Carkaci D."/>
            <person name="Dargis R."/>
            <person name="Nielsen X.C."/>
            <person name="Skovgaard O."/>
            <person name="Fuursted K."/>
            <person name="Christensen J.J."/>
        </authorList>
    </citation>
    <scope>NUCLEOTIDE SEQUENCE [LARGE SCALE GENOMIC DNA]</scope>
    <source>
        <strain evidence="2 3">CCUG4311</strain>
    </source>
</reference>